<protein>
    <submittedName>
        <fullName evidence="2">Uncharacterized protein</fullName>
    </submittedName>
</protein>
<keyword evidence="3" id="KW-1185">Reference proteome</keyword>
<keyword evidence="1" id="KW-0175">Coiled coil</keyword>
<dbReference type="EMBL" id="BTGB01000009">
    <property type="protein sequence ID" value="GMM48324.1"/>
    <property type="molecule type" value="Genomic_DNA"/>
</dbReference>
<evidence type="ECO:0000313" key="2">
    <source>
        <dbReference type="EMBL" id="GMM48324.1"/>
    </source>
</evidence>
<evidence type="ECO:0000313" key="3">
    <source>
        <dbReference type="Proteomes" id="UP001378960"/>
    </source>
</evidence>
<dbReference type="Proteomes" id="UP001378960">
    <property type="component" value="Unassembled WGS sequence"/>
</dbReference>
<comment type="caution">
    <text evidence="2">The sequence shown here is derived from an EMBL/GenBank/DDBJ whole genome shotgun (WGS) entry which is preliminary data.</text>
</comment>
<gene>
    <name evidence="2" type="ORF">DAPK24_049220</name>
</gene>
<reference evidence="2 3" key="1">
    <citation type="journal article" date="2023" name="Elife">
        <title>Identification of key yeast species and microbe-microbe interactions impacting larval growth of Drosophila in the wild.</title>
        <authorList>
            <person name="Mure A."/>
            <person name="Sugiura Y."/>
            <person name="Maeda R."/>
            <person name="Honda K."/>
            <person name="Sakurai N."/>
            <person name="Takahashi Y."/>
            <person name="Watada M."/>
            <person name="Katoh T."/>
            <person name="Gotoh A."/>
            <person name="Gotoh Y."/>
            <person name="Taniguchi I."/>
            <person name="Nakamura K."/>
            <person name="Hayashi T."/>
            <person name="Katayama T."/>
            <person name="Uemura T."/>
            <person name="Hattori Y."/>
        </authorList>
    </citation>
    <scope>NUCLEOTIDE SEQUENCE [LARGE SCALE GENOMIC DNA]</scope>
    <source>
        <strain evidence="2 3">PK-24</strain>
    </source>
</reference>
<accession>A0AAV5R9V3</accession>
<organism evidence="2 3">
    <name type="scientific">Pichia kluyveri</name>
    <name type="common">Yeast</name>
    <dbReference type="NCBI Taxonomy" id="36015"/>
    <lineage>
        <taxon>Eukaryota</taxon>
        <taxon>Fungi</taxon>
        <taxon>Dikarya</taxon>
        <taxon>Ascomycota</taxon>
        <taxon>Saccharomycotina</taxon>
        <taxon>Pichiomycetes</taxon>
        <taxon>Pichiales</taxon>
        <taxon>Pichiaceae</taxon>
        <taxon>Pichia</taxon>
    </lineage>
</organism>
<feature type="coiled-coil region" evidence="1">
    <location>
        <begin position="127"/>
        <end position="154"/>
    </location>
</feature>
<evidence type="ECO:0000256" key="1">
    <source>
        <dbReference type="SAM" id="Coils"/>
    </source>
</evidence>
<proteinExistence type="predicted"/>
<dbReference type="AlphaFoldDB" id="A0AAV5R9V3"/>
<name>A0AAV5R9V3_PICKL</name>
<sequence>MSYMGAFRNSWNGFKPRSIYTSSFKSSFNKFSFKRSFHNLNFNLSFNKRVNIKSPQTRKWNTYDELKLFSYTSHLAFFMLLPPIIQMYTTKVEVFHDDTLTESSFDVANNGLIIKNINFLDIISGKYDKYDNRISEYKSKNKKITNKIEEITKLDFIPSQAKIVSEFDISLNNITTKINSNNIYTHNNMNTINNIMEEIIKLNTNSAPIETTIQQRESVNKITDTFFNKLHQAQLYSQEMILLRRLLISHSPTEYKTLTIRQKIISRYEKSKKNTNSNTSTTVPLHKLINISKWLKQYLTDINRFLQVIKILAMNKQTKTSFIELMNNSDDIIGTLKESSIRYRVFDELKSIGARKELGLLTKRLQQ</sequence>